<dbReference type="EMBL" id="CSAJ01000664">
    <property type="protein sequence ID" value="COX03608.1"/>
    <property type="molecule type" value="Genomic_DNA"/>
</dbReference>
<evidence type="ECO:0000313" key="11">
    <source>
        <dbReference type="Proteomes" id="UP000044938"/>
    </source>
</evidence>
<accession>A0A0T9F7G5</accession>
<dbReference type="EMBL" id="CNFT01001529">
    <property type="protein sequence ID" value="CKT38854.1"/>
    <property type="molecule type" value="Genomic_DNA"/>
</dbReference>
<gene>
    <name evidence="6" type="ORF">ERS007679_03115</name>
    <name evidence="2" type="ORF">ERS007681_03731</name>
    <name evidence="7" type="ORF">ERS007703_03900</name>
    <name evidence="8" type="ORF">ERS007720_03787</name>
    <name evidence="9" type="ORF">ERS007741_04487</name>
    <name evidence="5" type="ORF">ERS027646_04159</name>
    <name evidence="3" type="ORF">ERS027659_04337</name>
    <name evidence="4" type="ORF">ERS027661_04329</name>
</gene>
<dbReference type="Proteomes" id="UP000050164">
    <property type="component" value="Unassembled WGS sequence"/>
</dbReference>
<evidence type="ECO:0000313" key="10">
    <source>
        <dbReference type="Proteomes" id="UP000038802"/>
    </source>
</evidence>
<dbReference type="Proteomes" id="UP000048948">
    <property type="component" value="Unassembled WGS sequence"/>
</dbReference>
<evidence type="ECO:0000313" key="8">
    <source>
        <dbReference type="EMBL" id="COX03608.1"/>
    </source>
</evidence>
<dbReference type="EMBL" id="CSAE01000593">
    <property type="protein sequence ID" value="COW59223.1"/>
    <property type="molecule type" value="Genomic_DNA"/>
</dbReference>
<protein>
    <submittedName>
        <fullName evidence="7">Uncharacterized protein</fullName>
    </submittedName>
</protein>
<evidence type="ECO:0000313" key="3">
    <source>
        <dbReference type="EMBL" id="CKT38854.1"/>
    </source>
</evidence>
<dbReference type="EMBL" id="CHKL01000969">
    <property type="protein sequence ID" value="COX51528.1"/>
    <property type="molecule type" value="Genomic_DNA"/>
</dbReference>
<dbReference type="Proteomes" id="UP000048600">
    <property type="component" value="Unassembled WGS sequence"/>
</dbReference>
<evidence type="ECO:0000313" key="13">
    <source>
        <dbReference type="Proteomes" id="UP000048289"/>
    </source>
</evidence>
<dbReference type="Proteomes" id="UP000045842">
    <property type="component" value="Unassembled WGS sequence"/>
</dbReference>
<dbReference type="EMBL" id="CNGE01001171">
    <property type="protein sequence ID" value="CKT80774.1"/>
    <property type="molecule type" value="Genomic_DNA"/>
</dbReference>
<sequence length="85" mass="8869">MDDAAKPAIYAARAAATAARSWVRREPISISGRPPAALTMRAAAEAIAVSWLKIDSTSVSSRTHSAKLPRTESTGDPGKYSSPSA</sequence>
<organism evidence="7 10">
    <name type="scientific">Mycobacterium tuberculosis</name>
    <dbReference type="NCBI Taxonomy" id="1773"/>
    <lineage>
        <taxon>Bacteria</taxon>
        <taxon>Bacillati</taxon>
        <taxon>Actinomycetota</taxon>
        <taxon>Actinomycetes</taxon>
        <taxon>Mycobacteriales</taxon>
        <taxon>Mycobacteriaceae</taxon>
        <taxon>Mycobacterium</taxon>
        <taxon>Mycobacterium tuberculosis complex</taxon>
    </lineage>
</organism>
<dbReference type="AlphaFoldDB" id="A0A0T9F7G5"/>
<proteinExistence type="predicted"/>
<evidence type="ECO:0000256" key="1">
    <source>
        <dbReference type="SAM" id="MobiDB-lite"/>
    </source>
</evidence>
<evidence type="ECO:0000313" key="15">
    <source>
        <dbReference type="Proteomes" id="UP000048948"/>
    </source>
</evidence>
<dbReference type="Proteomes" id="UP000044938">
    <property type="component" value="Unassembled WGS sequence"/>
</dbReference>
<feature type="region of interest" description="Disordered" evidence="1">
    <location>
        <begin position="57"/>
        <end position="85"/>
    </location>
</feature>
<dbReference type="Proteomes" id="UP000048289">
    <property type="component" value="Unassembled WGS sequence"/>
</dbReference>
<dbReference type="Proteomes" id="UP000049023">
    <property type="component" value="Unassembled WGS sequence"/>
</dbReference>
<dbReference type="EMBL" id="CNFU01001430">
    <property type="protein sequence ID" value="CKT42150.1"/>
    <property type="molecule type" value="Genomic_DNA"/>
</dbReference>
<reference evidence="7" key="2">
    <citation type="submission" date="2015-03" db="EMBL/GenBank/DDBJ databases">
        <authorList>
            <person name="Murphy D."/>
        </authorList>
    </citation>
    <scope>NUCLEOTIDE SEQUENCE [LARGE SCALE GENOMIC DNA]</scope>
    <source>
        <strain evidence="7">K00500041</strain>
    </source>
</reference>
<evidence type="ECO:0000313" key="2">
    <source>
        <dbReference type="EMBL" id="CFE44935.1"/>
    </source>
</evidence>
<evidence type="ECO:0000313" key="6">
    <source>
        <dbReference type="EMBL" id="COW09705.1"/>
    </source>
</evidence>
<evidence type="ECO:0000313" key="5">
    <source>
        <dbReference type="EMBL" id="CKT80774.1"/>
    </source>
</evidence>
<evidence type="ECO:0000313" key="9">
    <source>
        <dbReference type="EMBL" id="COX51528.1"/>
    </source>
</evidence>
<evidence type="ECO:0000313" key="17">
    <source>
        <dbReference type="Proteomes" id="UP000050164"/>
    </source>
</evidence>
<evidence type="ECO:0000313" key="12">
    <source>
        <dbReference type="Proteomes" id="UP000045842"/>
    </source>
</evidence>
<evidence type="ECO:0000313" key="14">
    <source>
        <dbReference type="Proteomes" id="UP000048600"/>
    </source>
</evidence>
<evidence type="ECO:0000313" key="7">
    <source>
        <dbReference type="EMBL" id="COW59223.1"/>
    </source>
</evidence>
<dbReference type="Proteomes" id="UP000038802">
    <property type="component" value="Unassembled WGS sequence"/>
</dbReference>
<evidence type="ECO:0000313" key="4">
    <source>
        <dbReference type="EMBL" id="CKT42150.1"/>
    </source>
</evidence>
<evidence type="ECO:0000313" key="16">
    <source>
        <dbReference type="Proteomes" id="UP000049023"/>
    </source>
</evidence>
<dbReference type="EMBL" id="CSAD01000514">
    <property type="protein sequence ID" value="COW09705.1"/>
    <property type="molecule type" value="Genomic_DNA"/>
</dbReference>
<reference evidence="10 11" key="1">
    <citation type="submission" date="2015-03" db="EMBL/GenBank/DDBJ databases">
        <authorList>
            <consortium name="Pathogen Informatics"/>
        </authorList>
    </citation>
    <scope>NUCLEOTIDE SEQUENCE [LARGE SCALE GENOMIC DNA]</scope>
    <source>
        <strain evidence="5 15">Bir 172</strain>
        <strain evidence="3 17">Bir 185</strain>
        <strain evidence="4 16">Bir 187</strain>
        <strain evidence="6 12">G09801536</strain>
        <strain evidence="2 13">G09901357</strain>
        <strain evidence="10">K00500041</strain>
        <strain evidence="8 11">M09401471</strain>
        <strain evidence="9 14">P00601463</strain>
    </source>
</reference>
<name>A0A0T9F7G5_MYCTX</name>
<dbReference type="EMBL" id="CFOE01000704">
    <property type="protein sequence ID" value="CFE44935.1"/>
    <property type="molecule type" value="Genomic_DNA"/>
</dbReference>